<dbReference type="Proteomes" id="UP000759131">
    <property type="component" value="Unassembled WGS sequence"/>
</dbReference>
<dbReference type="InterPro" id="IPR007484">
    <property type="entry name" value="Peptidase_M28"/>
</dbReference>
<dbReference type="Pfam" id="PF04389">
    <property type="entry name" value="Peptidase_M28"/>
    <property type="match status" value="1"/>
</dbReference>
<dbReference type="FunFam" id="3.50.30.30:FF:000045">
    <property type="entry name" value="Predicted protein"/>
    <property type="match status" value="1"/>
</dbReference>
<dbReference type="OrthoDB" id="5841748at2759"/>
<dbReference type="EMBL" id="OC854634">
    <property type="protein sequence ID" value="CAD7619809.1"/>
    <property type="molecule type" value="Genomic_DNA"/>
</dbReference>
<dbReference type="FunFam" id="3.40.630.10:FF:000101">
    <property type="entry name" value="N-acetylated alpha-linked acidic dipeptidase like 1"/>
    <property type="match status" value="1"/>
</dbReference>
<dbReference type="InterPro" id="IPR007365">
    <property type="entry name" value="TFR-like_dimer_dom"/>
</dbReference>
<dbReference type="Pfam" id="PF02225">
    <property type="entry name" value="PA"/>
    <property type="match status" value="1"/>
</dbReference>
<dbReference type="InterPro" id="IPR039373">
    <property type="entry name" value="Peptidase_M28B"/>
</dbReference>
<dbReference type="InterPro" id="IPR018247">
    <property type="entry name" value="EF_Hand_1_Ca_BS"/>
</dbReference>
<evidence type="ECO:0000259" key="3">
    <source>
        <dbReference type="Pfam" id="PF04253"/>
    </source>
</evidence>
<dbReference type="Gene3D" id="1.20.930.40">
    <property type="entry name" value="Transferrin receptor-like, dimerisation domain"/>
    <property type="match status" value="1"/>
</dbReference>
<dbReference type="CDD" id="cd02121">
    <property type="entry name" value="PA_GCPII_like"/>
    <property type="match status" value="1"/>
</dbReference>
<feature type="domain" description="Peptidase M28" evidence="4">
    <location>
        <begin position="366"/>
        <end position="560"/>
    </location>
</feature>
<dbReference type="SUPFAM" id="SSF47672">
    <property type="entry name" value="Transferrin receptor-like dimerisation domain"/>
    <property type="match status" value="1"/>
</dbReference>
<feature type="domain" description="PA" evidence="2">
    <location>
        <begin position="181"/>
        <end position="254"/>
    </location>
</feature>
<dbReference type="Pfam" id="PF04253">
    <property type="entry name" value="TFR_dimer"/>
    <property type="match status" value="1"/>
</dbReference>
<dbReference type="PROSITE" id="PS00018">
    <property type="entry name" value="EF_HAND_1"/>
    <property type="match status" value="1"/>
</dbReference>
<dbReference type="SUPFAM" id="SSF53187">
    <property type="entry name" value="Zn-dependent exopeptidases"/>
    <property type="match status" value="1"/>
</dbReference>
<proteinExistence type="inferred from homology"/>
<dbReference type="InterPro" id="IPR036757">
    <property type="entry name" value="TFR-like_dimer_dom_sf"/>
</dbReference>
<accession>A0A7R9KB68</accession>
<dbReference type="EMBL" id="CAJPIZ010000059">
    <property type="protein sequence ID" value="CAG2100239.1"/>
    <property type="molecule type" value="Genomic_DNA"/>
</dbReference>
<evidence type="ECO:0000313" key="5">
    <source>
        <dbReference type="EMBL" id="CAD7619809.1"/>
    </source>
</evidence>
<dbReference type="SUPFAM" id="SSF52025">
    <property type="entry name" value="PA domain"/>
    <property type="match status" value="1"/>
</dbReference>
<dbReference type="Gene3D" id="3.50.30.30">
    <property type="match status" value="1"/>
</dbReference>
<evidence type="ECO:0000256" key="1">
    <source>
        <dbReference type="ARBA" id="ARBA00005634"/>
    </source>
</evidence>
<keyword evidence="6" id="KW-1185">Reference proteome</keyword>
<feature type="domain" description="Transferrin receptor-like dimerisation" evidence="3">
    <location>
        <begin position="642"/>
        <end position="762"/>
    </location>
</feature>
<evidence type="ECO:0000259" key="4">
    <source>
        <dbReference type="Pfam" id="PF04389"/>
    </source>
</evidence>
<reference evidence="5" key="1">
    <citation type="submission" date="2020-11" db="EMBL/GenBank/DDBJ databases">
        <authorList>
            <person name="Tran Van P."/>
        </authorList>
    </citation>
    <scope>NUCLEOTIDE SEQUENCE</scope>
</reference>
<dbReference type="PANTHER" id="PTHR10404">
    <property type="entry name" value="N-ACETYLATED-ALPHA-LINKED ACIDIC DIPEPTIDASE"/>
    <property type="match status" value="1"/>
</dbReference>
<dbReference type="InterPro" id="IPR003137">
    <property type="entry name" value="PA_domain"/>
</dbReference>
<dbReference type="InterPro" id="IPR046450">
    <property type="entry name" value="PA_dom_sf"/>
</dbReference>
<name>A0A7R9KB68_9ACAR</name>
<dbReference type="AlphaFoldDB" id="A0A7R9KB68"/>
<gene>
    <name evidence="5" type="ORF">OSB1V03_LOCUS307</name>
</gene>
<dbReference type="PANTHER" id="PTHR10404:SF46">
    <property type="entry name" value="VACUOLAR PROTEIN SORTING-ASSOCIATED PROTEIN 70"/>
    <property type="match status" value="1"/>
</dbReference>
<comment type="similarity">
    <text evidence="1">Belongs to the peptidase M28 family. M28B subfamily.</text>
</comment>
<dbReference type="Gene3D" id="3.40.630.10">
    <property type="entry name" value="Zn peptidases"/>
    <property type="match status" value="1"/>
</dbReference>
<organism evidence="5">
    <name type="scientific">Medioppia subpectinata</name>
    <dbReference type="NCBI Taxonomy" id="1979941"/>
    <lineage>
        <taxon>Eukaryota</taxon>
        <taxon>Metazoa</taxon>
        <taxon>Ecdysozoa</taxon>
        <taxon>Arthropoda</taxon>
        <taxon>Chelicerata</taxon>
        <taxon>Arachnida</taxon>
        <taxon>Acari</taxon>
        <taxon>Acariformes</taxon>
        <taxon>Sarcoptiformes</taxon>
        <taxon>Oribatida</taxon>
        <taxon>Brachypylina</taxon>
        <taxon>Oppioidea</taxon>
        <taxon>Oppiidae</taxon>
        <taxon>Medioppia</taxon>
    </lineage>
</organism>
<sequence length="767" mass="86404">MPAVSPTLLAVLTIGVVALILGILIVTASSYTIPPISEENKIKLNILKQFTENRYSGRDDHIVSRINEGVSTHLLRENLKLLSSEPHLAGSVRDKQLADIIKDRFVSYGLDRAYLVPYNVLLSYSNTTHPNKVSIIDVRDGSSSFESQHREIPLREEDGDFVDSYNSFAPKADVIGDPVFCNYGRQTDFDLLQNYAKIDLKGKICIIRYGKIFRGNKCDNAAQRGCIGVILYSDPLEMAREGVRQEDLYPNSWWMNGKAMQRGNLRTSMGDALTQGFPALVEGAFQYGLNDIDLPKIPTQPIGYDDALQILKLMGGIPVPNAPHFGDWNGGLNITYRLGPAFNSANVQKKLRLVVNNVMQTKIIYNVIGILDGSVEEDRYVILGNHRDAWGLGAMDAASGTTALLEVARLFGRIHNDTDWRPRRTVVFASWTGEELGLIGSTEWVEEHIHLLSQKAVAYINVDTCIKGPNLSPDASPSLMEILREVTEYIPFRNTTLLNEWIEYQEYISGELDKPKIQTLGSGTDHAPFAFFAGIPAINIEFTFDKKKYPISGYPAYHTGYETFYLVDKFIDPDFSLHKTCSQLLGVLLHAISGSTLIPYRIDELANRVQTDYKNMWKRDPNHDQFISKTDFIYDNKPLIDMLEKSIAAFVSAAKDWREMIRDLDLNNPFLVRRVNDAVMGVERAFIKPEGLHERPEIKNLLYAPFKYNKYSTVVFPGMLDLMKKISITQRADVSKVPQLRQTLRRHISDIAIALRSATNLLNTSPL</sequence>
<protein>
    <submittedName>
        <fullName evidence="5">Uncharacterized protein</fullName>
    </submittedName>
</protein>
<evidence type="ECO:0000259" key="2">
    <source>
        <dbReference type="Pfam" id="PF02225"/>
    </source>
</evidence>
<feature type="non-terminal residue" evidence="5">
    <location>
        <position position="767"/>
    </location>
</feature>
<evidence type="ECO:0000313" key="6">
    <source>
        <dbReference type="Proteomes" id="UP000759131"/>
    </source>
</evidence>
<dbReference type="GO" id="GO:0004180">
    <property type="term" value="F:carboxypeptidase activity"/>
    <property type="evidence" value="ECO:0007669"/>
    <property type="project" value="TreeGrafter"/>
</dbReference>